<dbReference type="Pfam" id="PF00809">
    <property type="entry name" value="Pterin_bind"/>
    <property type="match status" value="1"/>
</dbReference>
<keyword evidence="16" id="KW-0170">Cobalt</keyword>
<dbReference type="OrthoDB" id="9803687at2"/>
<feature type="binding site" evidence="19">
    <location>
        <position position="271"/>
    </location>
    <ligand>
        <name>Zn(2+)</name>
        <dbReference type="ChEBI" id="CHEBI:29105"/>
    </ligand>
</feature>
<evidence type="ECO:0000256" key="2">
    <source>
        <dbReference type="ARBA" id="ARBA00001947"/>
    </source>
</evidence>
<dbReference type="SUPFAM" id="SSF82282">
    <property type="entry name" value="Homocysteine S-methyltransferase"/>
    <property type="match status" value="1"/>
</dbReference>
<dbReference type="InterPro" id="IPR006158">
    <property type="entry name" value="Cobalamin-bd"/>
</dbReference>
<dbReference type="EMBL" id="FNPV01000001">
    <property type="protein sequence ID" value="SDY25368.1"/>
    <property type="molecule type" value="Genomic_DNA"/>
</dbReference>
<feature type="domain" description="B12-binding N-terminal" evidence="23">
    <location>
        <begin position="589"/>
        <end position="683"/>
    </location>
</feature>
<dbReference type="InterPro" id="IPR036724">
    <property type="entry name" value="Cobalamin-bd_sf"/>
</dbReference>
<evidence type="ECO:0000256" key="12">
    <source>
        <dbReference type="ARBA" id="ARBA00022691"/>
    </source>
</evidence>
<dbReference type="Gene3D" id="1.10.1240.10">
    <property type="entry name" value="Methionine synthase domain"/>
    <property type="match status" value="1"/>
</dbReference>
<feature type="domain" description="Hcy-binding" evidence="20">
    <location>
        <begin position="2"/>
        <end position="286"/>
    </location>
</feature>
<proteinExistence type="inferred from homology"/>
<dbReference type="STRING" id="159292.SAMN05192546_101100"/>
<evidence type="ECO:0000256" key="5">
    <source>
        <dbReference type="ARBA" id="ARBA00010398"/>
    </source>
</evidence>
<dbReference type="InterPro" id="IPR036594">
    <property type="entry name" value="Meth_synthase_dom"/>
</dbReference>
<evidence type="ECO:0000256" key="16">
    <source>
        <dbReference type="ARBA" id="ARBA00023285"/>
    </source>
</evidence>
<feature type="domain" description="Pterin-binding" evidence="21">
    <location>
        <begin position="317"/>
        <end position="561"/>
    </location>
</feature>
<dbReference type="RefSeq" id="WP_093309817.1">
    <property type="nucleotide sequence ID" value="NZ_FNPV01000001.1"/>
</dbReference>
<dbReference type="CDD" id="cd02070">
    <property type="entry name" value="corrinoid_protein_B12-BD"/>
    <property type="match status" value="1"/>
</dbReference>
<evidence type="ECO:0000259" key="20">
    <source>
        <dbReference type="PROSITE" id="PS50970"/>
    </source>
</evidence>
<comment type="similarity">
    <text evidence="5">Belongs to the vitamin-B12 dependent methionine synthase family.</text>
</comment>
<dbReference type="SUPFAM" id="SSF52242">
    <property type="entry name" value="Cobalamin (vitamin B12)-binding domain"/>
    <property type="match status" value="1"/>
</dbReference>
<dbReference type="Gene3D" id="3.20.20.330">
    <property type="entry name" value="Homocysteine-binding-like domain"/>
    <property type="match status" value="1"/>
</dbReference>
<dbReference type="PROSITE" id="PS50970">
    <property type="entry name" value="HCY"/>
    <property type="match status" value="1"/>
</dbReference>
<gene>
    <name evidence="24" type="ORF">SAMN05192546_101100</name>
</gene>
<dbReference type="Pfam" id="PF02574">
    <property type="entry name" value="S-methyl_trans"/>
    <property type="match status" value="1"/>
</dbReference>
<keyword evidence="25" id="KW-1185">Reference proteome</keyword>
<evidence type="ECO:0000313" key="24">
    <source>
        <dbReference type="EMBL" id="SDY25368.1"/>
    </source>
</evidence>
<dbReference type="InterPro" id="IPR003726">
    <property type="entry name" value="HCY_dom"/>
</dbReference>
<keyword evidence="14 19" id="KW-0862">Zinc</keyword>
<evidence type="ECO:0000256" key="9">
    <source>
        <dbReference type="ARBA" id="ARBA00022605"/>
    </source>
</evidence>
<dbReference type="GO" id="GO:0046653">
    <property type="term" value="P:tetrahydrofolate metabolic process"/>
    <property type="evidence" value="ECO:0007669"/>
    <property type="project" value="TreeGrafter"/>
</dbReference>
<dbReference type="Pfam" id="PF02310">
    <property type="entry name" value="B12-binding"/>
    <property type="match status" value="1"/>
</dbReference>
<evidence type="ECO:0000256" key="8">
    <source>
        <dbReference type="ARBA" id="ARBA00022603"/>
    </source>
</evidence>
<dbReference type="SUPFAM" id="SSF47644">
    <property type="entry name" value="Methionine synthase domain"/>
    <property type="match status" value="1"/>
</dbReference>
<organism evidence="24 25">
    <name type="scientific">Tindallia californiensis</name>
    <dbReference type="NCBI Taxonomy" id="159292"/>
    <lineage>
        <taxon>Bacteria</taxon>
        <taxon>Bacillati</taxon>
        <taxon>Bacillota</taxon>
        <taxon>Clostridia</taxon>
        <taxon>Peptostreptococcales</taxon>
        <taxon>Tindalliaceae</taxon>
        <taxon>Tindallia</taxon>
    </lineage>
</organism>
<keyword evidence="10" id="KW-0846">Cobalamin</keyword>
<dbReference type="GO" id="GO:0032259">
    <property type="term" value="P:methylation"/>
    <property type="evidence" value="ECO:0007669"/>
    <property type="project" value="UniProtKB-KW"/>
</dbReference>
<feature type="binding site" evidence="19">
    <location>
        <position position="272"/>
    </location>
    <ligand>
        <name>Zn(2+)</name>
        <dbReference type="ChEBI" id="CHEBI:29105"/>
    </ligand>
</feature>
<evidence type="ECO:0000256" key="10">
    <source>
        <dbReference type="ARBA" id="ARBA00022628"/>
    </source>
</evidence>
<evidence type="ECO:0000313" key="25">
    <source>
        <dbReference type="Proteomes" id="UP000199230"/>
    </source>
</evidence>
<evidence type="ECO:0000256" key="13">
    <source>
        <dbReference type="ARBA" id="ARBA00022723"/>
    </source>
</evidence>
<dbReference type="InterPro" id="IPR050554">
    <property type="entry name" value="Met_Synthase/Corrinoid"/>
</dbReference>
<dbReference type="InterPro" id="IPR000489">
    <property type="entry name" value="Pterin-binding_dom"/>
</dbReference>
<keyword evidence="8 19" id="KW-0489">Methyltransferase</keyword>
<reference evidence="24 25" key="1">
    <citation type="submission" date="2016-10" db="EMBL/GenBank/DDBJ databases">
        <authorList>
            <person name="de Groot N.N."/>
        </authorList>
    </citation>
    <scope>NUCLEOTIDE SEQUENCE [LARGE SCALE GENOMIC DNA]</scope>
    <source>
        <strain evidence="24 25">APO</strain>
    </source>
</reference>
<dbReference type="Pfam" id="PF02607">
    <property type="entry name" value="B12-binding_2"/>
    <property type="match status" value="1"/>
</dbReference>
<dbReference type="PROSITE" id="PS50972">
    <property type="entry name" value="PTERIN_BINDING"/>
    <property type="match status" value="1"/>
</dbReference>
<dbReference type="GO" id="GO:0050667">
    <property type="term" value="P:homocysteine metabolic process"/>
    <property type="evidence" value="ECO:0007669"/>
    <property type="project" value="TreeGrafter"/>
</dbReference>
<keyword evidence="9" id="KW-0028">Amino-acid biosynthesis</keyword>
<evidence type="ECO:0000256" key="15">
    <source>
        <dbReference type="ARBA" id="ARBA00023167"/>
    </source>
</evidence>
<comment type="catalytic activity">
    <reaction evidence="1">
        <text>(6S)-5-methyl-5,6,7,8-tetrahydrofolate + L-homocysteine = (6S)-5,6,7,8-tetrahydrofolate + L-methionine</text>
        <dbReference type="Rhea" id="RHEA:11172"/>
        <dbReference type="ChEBI" id="CHEBI:18608"/>
        <dbReference type="ChEBI" id="CHEBI:57453"/>
        <dbReference type="ChEBI" id="CHEBI:57844"/>
        <dbReference type="ChEBI" id="CHEBI:58199"/>
        <dbReference type="EC" id="2.1.1.13"/>
    </reaction>
</comment>
<dbReference type="InterPro" id="IPR017215">
    <property type="entry name" value="MetH_bac"/>
</dbReference>
<feature type="domain" description="B12-binding" evidence="22">
    <location>
        <begin position="683"/>
        <end position="803"/>
    </location>
</feature>
<dbReference type="AlphaFoldDB" id="A0A1H3IE48"/>
<dbReference type="SUPFAM" id="SSF51717">
    <property type="entry name" value="Dihydropteroate synthetase-like"/>
    <property type="match status" value="1"/>
</dbReference>
<name>A0A1H3IE48_9FIRM</name>
<evidence type="ECO:0000256" key="4">
    <source>
        <dbReference type="ARBA" id="ARBA00005178"/>
    </source>
</evidence>
<evidence type="ECO:0000256" key="3">
    <source>
        <dbReference type="ARBA" id="ARBA00001956"/>
    </source>
</evidence>
<dbReference type="GO" id="GO:0008705">
    <property type="term" value="F:methionine synthase activity"/>
    <property type="evidence" value="ECO:0007669"/>
    <property type="project" value="UniProtKB-EC"/>
</dbReference>
<evidence type="ECO:0000256" key="1">
    <source>
        <dbReference type="ARBA" id="ARBA00001700"/>
    </source>
</evidence>
<evidence type="ECO:0000256" key="14">
    <source>
        <dbReference type="ARBA" id="ARBA00022833"/>
    </source>
</evidence>
<evidence type="ECO:0000256" key="17">
    <source>
        <dbReference type="ARBA" id="ARBA00025552"/>
    </source>
</evidence>
<comment type="cofactor">
    <cofactor evidence="2 19">
        <name>Zn(2+)</name>
        <dbReference type="ChEBI" id="CHEBI:29105"/>
    </cofactor>
</comment>
<dbReference type="Proteomes" id="UP000199230">
    <property type="component" value="Unassembled WGS sequence"/>
</dbReference>
<evidence type="ECO:0000256" key="11">
    <source>
        <dbReference type="ARBA" id="ARBA00022679"/>
    </source>
</evidence>
<protein>
    <recommendedName>
        <fullName evidence="7">Methionine synthase</fullName>
        <ecNumber evidence="6">2.1.1.13</ecNumber>
    </recommendedName>
    <alternativeName>
        <fullName evidence="18">5-methyltetrahydrofolate--homocysteine methyltransferase</fullName>
    </alternativeName>
</protein>
<accession>A0A1H3IE48</accession>
<dbReference type="InterPro" id="IPR011005">
    <property type="entry name" value="Dihydropteroate_synth-like_sf"/>
</dbReference>
<evidence type="ECO:0000256" key="6">
    <source>
        <dbReference type="ARBA" id="ARBA00012032"/>
    </source>
</evidence>
<keyword evidence="13 19" id="KW-0479">Metal-binding</keyword>
<dbReference type="InterPro" id="IPR036589">
    <property type="entry name" value="HCY_dom_sf"/>
</dbReference>
<evidence type="ECO:0000259" key="22">
    <source>
        <dbReference type="PROSITE" id="PS51332"/>
    </source>
</evidence>
<dbReference type="GO" id="GO:0005829">
    <property type="term" value="C:cytosol"/>
    <property type="evidence" value="ECO:0007669"/>
    <property type="project" value="TreeGrafter"/>
</dbReference>
<dbReference type="SMART" id="SM01018">
    <property type="entry name" value="B12-binding_2"/>
    <property type="match status" value="1"/>
</dbReference>
<evidence type="ECO:0000256" key="19">
    <source>
        <dbReference type="PROSITE-ProRule" id="PRU00333"/>
    </source>
</evidence>
<comment type="pathway">
    <text evidence="4">Amino-acid biosynthesis; L-methionine biosynthesis via de novo pathway; L-methionine from L-homocysteine (MetH route): step 1/1.</text>
</comment>
<dbReference type="InterPro" id="IPR003759">
    <property type="entry name" value="Cbl-bd_cap"/>
</dbReference>
<evidence type="ECO:0000259" key="21">
    <source>
        <dbReference type="PROSITE" id="PS50972"/>
    </source>
</evidence>
<evidence type="ECO:0000256" key="18">
    <source>
        <dbReference type="ARBA" id="ARBA00031040"/>
    </source>
</evidence>
<dbReference type="PROSITE" id="PS51337">
    <property type="entry name" value="B12_BINDING_NTER"/>
    <property type="match status" value="1"/>
</dbReference>
<dbReference type="PANTHER" id="PTHR45833:SF1">
    <property type="entry name" value="METHIONINE SYNTHASE"/>
    <property type="match status" value="1"/>
</dbReference>
<dbReference type="GO" id="GO:0046872">
    <property type="term" value="F:metal ion binding"/>
    <property type="evidence" value="ECO:0007669"/>
    <property type="project" value="UniProtKB-KW"/>
</dbReference>
<dbReference type="GO" id="GO:0031419">
    <property type="term" value="F:cobalamin binding"/>
    <property type="evidence" value="ECO:0007669"/>
    <property type="project" value="UniProtKB-KW"/>
</dbReference>
<comment type="cofactor">
    <cofactor evidence="3">
        <name>methylcob(III)alamin</name>
        <dbReference type="ChEBI" id="CHEBI:28115"/>
    </cofactor>
</comment>
<dbReference type="EC" id="2.1.1.13" evidence="6"/>
<keyword evidence="15" id="KW-0486">Methionine biosynthesis</keyword>
<dbReference type="Gene3D" id="3.40.50.280">
    <property type="entry name" value="Cobalamin-binding domain"/>
    <property type="match status" value="1"/>
</dbReference>
<sequence>MSICLTDRLKQSIMLGDGAMGTMLSEGMKEATCPEAINMTNEKLVENIHQQYVKAGSHMIQTNSFGGTRLKLDSYGLGDQVVAFNVKAASIARKVAGDKVLVAGNIGPTGKLMEPMGSLTFEEAVLTFNEQAKALVEGGCDLFLIETMADLQEAKAAVIGAKMAADLPVICTMTFDIQERTLAGADPETVVTVLEAMEVDVVGANCGVGPDLMISIIKRMRQVSDVPLMAQANAGLPRLEGSNTIYDMTPDRMGAYVSSLVSTGASVLGGCCGTTPEHIKVFSKELKMLRSNQPKPILFSKLAGKDQTVYVGCGYQTPMIGENINPTSRKNLAEAFRTLNPKLAVEEAKAQIEAGASIIDINTGASGVDQEVMMPLAIQAVQKVVRAPISIDSSDPKVIEAGLRAVQGKPLLNSTTAKPETLEQMVKLAKKYGASLLCLTLDSKGIPESAEERFKIAEIMVNYAIQNGMNIRDIYVDPLTLTAGAQQRLVMESIKAVQLIKERLGVRTVLGVSNISHGLPKRSGLTASFLAMSLGAGLDMPIINPREPLFRLMISGSDVLTGKDHNAKRYLEENTLLGNEGVKNHQEITDEKAKRENLSVDLKEKIINGETDEIESIIDVFLKKGKSGLDIINELITPALEEVGAKYEEGEFFLPQLLMSAEAAQKSFVLLKEKLPQNESQQIGTVVMATVQGDIHDIGKNIVSVMLENHGFRVIDLGKDVDADLIVKTALEEQADIIGLSALMTTTMQQMAVVAEKVKSQGMNISLLVGGAVLTEDYAKSIGAQYAIDAVQAVKKAKQMLKS</sequence>
<dbReference type="PROSITE" id="PS51332">
    <property type="entry name" value="B12_BINDING"/>
    <property type="match status" value="1"/>
</dbReference>
<evidence type="ECO:0000256" key="7">
    <source>
        <dbReference type="ARBA" id="ARBA00013998"/>
    </source>
</evidence>
<keyword evidence="11 19" id="KW-0808">Transferase</keyword>
<dbReference type="PIRSF" id="PIRSF037472">
    <property type="entry name" value="DHPS_mtfrase"/>
    <property type="match status" value="1"/>
</dbReference>
<feature type="binding site" evidence="19">
    <location>
        <position position="206"/>
    </location>
    <ligand>
        <name>Zn(2+)</name>
        <dbReference type="ChEBI" id="CHEBI:29105"/>
    </ligand>
</feature>
<evidence type="ECO:0000259" key="23">
    <source>
        <dbReference type="PROSITE" id="PS51337"/>
    </source>
</evidence>
<dbReference type="UniPathway" id="UPA00051">
    <property type="reaction ID" value="UER00081"/>
</dbReference>
<dbReference type="PANTHER" id="PTHR45833">
    <property type="entry name" value="METHIONINE SYNTHASE"/>
    <property type="match status" value="1"/>
</dbReference>
<dbReference type="Gene3D" id="3.20.20.20">
    <property type="entry name" value="Dihydropteroate synthase-like"/>
    <property type="match status" value="1"/>
</dbReference>
<keyword evidence="12" id="KW-0949">S-adenosyl-L-methionine</keyword>
<comment type="function">
    <text evidence="17">Catalyzes the transfer of a methyl group from methyl-cobalamin to homocysteine, yielding enzyme-bound cob(I)alamin and methionine. Subsequently, remethylates the cofactor using methyltetrahydrofolate.</text>
</comment>